<proteinExistence type="predicted"/>
<evidence type="ECO:0000256" key="1">
    <source>
        <dbReference type="SAM" id="MobiDB-lite"/>
    </source>
</evidence>
<dbReference type="Pfam" id="PF01842">
    <property type="entry name" value="ACT"/>
    <property type="match status" value="1"/>
</dbReference>
<feature type="region of interest" description="Disordered" evidence="1">
    <location>
        <begin position="1"/>
        <end position="43"/>
    </location>
</feature>
<feature type="domain" description="ACT" evidence="2">
    <location>
        <begin position="48"/>
        <end position="86"/>
    </location>
</feature>
<reference evidence="4" key="1">
    <citation type="journal article" date="2019" name="Int. J. Syst. Evol. Microbiol.">
        <title>The Global Catalogue of Microorganisms (GCM) 10K type strain sequencing project: providing services to taxonomists for standard genome sequencing and annotation.</title>
        <authorList>
            <consortium name="The Broad Institute Genomics Platform"/>
            <consortium name="The Broad Institute Genome Sequencing Center for Infectious Disease"/>
            <person name="Wu L."/>
            <person name="Ma J."/>
        </authorList>
    </citation>
    <scope>NUCLEOTIDE SEQUENCE [LARGE SCALE GENOMIC DNA]</scope>
    <source>
        <strain evidence="4">JCM 17975</strain>
    </source>
</reference>
<evidence type="ECO:0000313" key="3">
    <source>
        <dbReference type="EMBL" id="GAA4709678.1"/>
    </source>
</evidence>
<evidence type="ECO:0000313" key="4">
    <source>
        <dbReference type="Proteomes" id="UP001500843"/>
    </source>
</evidence>
<dbReference type="Gene3D" id="3.30.2130.10">
    <property type="entry name" value="VC0802-like"/>
    <property type="match status" value="1"/>
</dbReference>
<gene>
    <name evidence="3" type="ORF">GCM10023198_35560</name>
</gene>
<evidence type="ECO:0000259" key="2">
    <source>
        <dbReference type="Pfam" id="PF01842"/>
    </source>
</evidence>
<sequence>MTRQTMTRQTMTRQTMTRQTMTRQTMTRQTMTRQTMTRQTTDHPMQDLEVHLPDRPGALADLGQALGEAGVSLEGGGVFTHAGQAVAHYLVHDGARALRAVTAAGLGPSVVRDVELASLDQETPGQLGSLARRLGDAGVNVLVQYSDHVGNLVLLVADDDVPACREVLARWGSRRRG</sequence>
<dbReference type="EMBL" id="BAABHM010000016">
    <property type="protein sequence ID" value="GAA4709678.1"/>
    <property type="molecule type" value="Genomic_DNA"/>
</dbReference>
<protein>
    <recommendedName>
        <fullName evidence="2">ACT domain-containing protein</fullName>
    </recommendedName>
</protein>
<keyword evidence="4" id="KW-1185">Reference proteome</keyword>
<accession>A0ABP8XNN5</accession>
<comment type="caution">
    <text evidence="3">The sequence shown here is derived from an EMBL/GenBank/DDBJ whole genome shotgun (WGS) entry which is preliminary data.</text>
</comment>
<name>A0ABP8XNN5_9MICO</name>
<feature type="compositionally biased region" description="Low complexity" evidence="1">
    <location>
        <begin position="1"/>
        <end position="39"/>
    </location>
</feature>
<dbReference type="InterPro" id="IPR045865">
    <property type="entry name" value="ACT-like_dom_sf"/>
</dbReference>
<dbReference type="Proteomes" id="UP001500843">
    <property type="component" value="Unassembled WGS sequence"/>
</dbReference>
<dbReference type="CDD" id="cd04873">
    <property type="entry name" value="ACT_UUR-ACR-like"/>
    <property type="match status" value="1"/>
</dbReference>
<dbReference type="SUPFAM" id="SSF55021">
    <property type="entry name" value="ACT-like"/>
    <property type="match status" value="1"/>
</dbReference>
<dbReference type="InterPro" id="IPR002912">
    <property type="entry name" value="ACT_dom"/>
</dbReference>
<organism evidence="3 4">
    <name type="scientific">Promicromonospora umidemergens</name>
    <dbReference type="NCBI Taxonomy" id="629679"/>
    <lineage>
        <taxon>Bacteria</taxon>
        <taxon>Bacillati</taxon>
        <taxon>Actinomycetota</taxon>
        <taxon>Actinomycetes</taxon>
        <taxon>Micrococcales</taxon>
        <taxon>Promicromonosporaceae</taxon>
        <taxon>Promicromonospora</taxon>
    </lineage>
</organism>